<feature type="chain" id="PRO_5046334999" description="LPS-assembly protein LptD" evidence="1">
    <location>
        <begin position="23"/>
        <end position="700"/>
    </location>
</feature>
<dbReference type="PANTHER" id="PTHR30189:SF1">
    <property type="entry name" value="LPS-ASSEMBLY PROTEIN LPTD"/>
    <property type="match status" value="1"/>
</dbReference>
<keyword evidence="1" id="KW-0732">Signal</keyword>
<dbReference type="InterPro" id="IPR050218">
    <property type="entry name" value="LptD"/>
</dbReference>
<keyword evidence="3" id="KW-1185">Reference proteome</keyword>
<evidence type="ECO:0000313" key="3">
    <source>
        <dbReference type="Proteomes" id="UP000016064"/>
    </source>
</evidence>
<evidence type="ECO:0000256" key="1">
    <source>
        <dbReference type="SAM" id="SignalP"/>
    </source>
</evidence>
<reference evidence="2 3" key="1">
    <citation type="submission" date="2013-07" db="EMBL/GenBank/DDBJ databases">
        <title>Isolation of a new Chlamydia species from the feral Sacred Ibis (Threskiornis aethiopicus): Chlamydia ibidis.</title>
        <authorList>
            <person name="Vorimore F."/>
            <person name="Hsia R.-C."/>
            <person name="Huot-Creasy H."/>
            <person name="Bastian S."/>
            <person name="Deruyter L."/>
            <person name="Passet A."/>
            <person name="Sachse K."/>
            <person name="Bavoil P."/>
            <person name="Myers G."/>
            <person name="Laroucau K."/>
        </authorList>
    </citation>
    <scope>NUCLEOTIDE SEQUENCE [LARGE SCALE GENOMIC DNA]</scope>
    <source>
        <strain evidence="2 3">10-1398/6</strain>
    </source>
</reference>
<gene>
    <name evidence="2" type="ORF">H359_0400</name>
</gene>
<dbReference type="RefSeq" id="WP_020370351.1">
    <property type="nucleotide sequence ID" value="NZ_APJW01000001.1"/>
</dbReference>
<name>A0ABP2XF55_9CHLA</name>
<feature type="signal peptide" evidence="1">
    <location>
        <begin position="1"/>
        <end position="22"/>
    </location>
</feature>
<dbReference type="PANTHER" id="PTHR30189">
    <property type="entry name" value="LPS-ASSEMBLY PROTEIN"/>
    <property type="match status" value="1"/>
</dbReference>
<organism evidence="2 3">
    <name type="scientific">Chlamydia ibidis 10-1398/6</name>
    <dbReference type="NCBI Taxonomy" id="1046581"/>
    <lineage>
        <taxon>Bacteria</taxon>
        <taxon>Pseudomonadati</taxon>
        <taxon>Chlamydiota</taxon>
        <taxon>Chlamydiia</taxon>
        <taxon>Chlamydiales</taxon>
        <taxon>Chlamydiaceae</taxon>
        <taxon>Chlamydia/Chlamydophila group</taxon>
        <taxon>Chlamydia</taxon>
    </lineage>
</organism>
<dbReference type="Proteomes" id="UP000016064">
    <property type="component" value="Unassembled WGS sequence"/>
</dbReference>
<accession>A0ABP2XF55</accession>
<dbReference type="EMBL" id="APJW01000001">
    <property type="protein sequence ID" value="EQM63084.1"/>
    <property type="molecule type" value="Genomic_DNA"/>
</dbReference>
<evidence type="ECO:0000313" key="2">
    <source>
        <dbReference type="EMBL" id="EQM63084.1"/>
    </source>
</evidence>
<comment type="caution">
    <text evidence="2">The sequence shown here is derived from an EMBL/GenBank/DDBJ whole genome shotgun (WGS) entry which is preliminary data.</text>
</comment>
<proteinExistence type="predicted"/>
<protein>
    <recommendedName>
        <fullName evidence="4">LPS-assembly protein LptD</fullName>
    </recommendedName>
</protein>
<evidence type="ECO:0008006" key="4">
    <source>
        <dbReference type="Google" id="ProtNLM"/>
    </source>
</evidence>
<sequence>MKRYLPFLLFSSLLAYSASVNALTHKEAAKKKSSYLNHFKGISGTLNIEDGVLSLNKNLRVQANKAYVENTPDRGVKFIAHGNVMANYRGKTLTCDYLEYYEDTDSCLLTNGRFALYPWFLGGSMMTLTPETIVVQKGYISTSEGPKKHICLSGDYLEYSSDGLLSIGKTRFSIGGIPLLVLPQFSIMPMEIPKPPINFRGGTGGFLGSYLGISYSPISNRQLSSTFFLDSFFKHGIGIGYNMRFAPRNRPDNFFNLKSYYAHRLAIDMAEARDRYRFHGDFSITNTSKKVSLGGEYHISDSWETVADIFPNNFSLKNTGPTRLALSWNDPLFHGQLASSVKVNPFQNVNQELPYLSLKQLPVNIKNSGIFIENLFECGYLDFVFSNNIFGKNFSSVRTSTSTRLFTSFPLIIGTFTPSISGSAAYYSHVPNTSNKNFQAFGELKLDYSFAAQKSYLLHKHIVEPFVTFTTKSRPLISNNDLFIFSINDASHSLNLGQIGIKSYIESKVTPNAPRVSLKLWTTQIFNNSYARSTFPKTACKILFPLNRKNTFSLDAEWIWKKHCWDHMNLLWQWVGSESMALTLEFLHRSKYSLIKCDKDNYVLDVSRPPEELFASPLSDRRNLILGKLFIRPHPCWNYYLTLRYGWHRTNTPNYLEYQMILGTKVFEHWQLYSVYEKREADNRFFFYLKLDKAKHAHYR</sequence>